<keyword evidence="6 8" id="KW-1133">Transmembrane helix</keyword>
<proteinExistence type="inferred from homology"/>
<organism evidence="9 10">
    <name type="scientific">Streptomyces minutiscleroticus</name>
    <dbReference type="NCBI Taxonomy" id="68238"/>
    <lineage>
        <taxon>Bacteria</taxon>
        <taxon>Bacillati</taxon>
        <taxon>Actinomycetota</taxon>
        <taxon>Actinomycetes</taxon>
        <taxon>Kitasatosporales</taxon>
        <taxon>Streptomycetaceae</taxon>
        <taxon>Streptomyces</taxon>
    </lineage>
</organism>
<evidence type="ECO:0000256" key="5">
    <source>
        <dbReference type="ARBA" id="ARBA00022692"/>
    </source>
</evidence>
<protein>
    <submittedName>
        <fullName evidence="9">Uncharacterized protein</fullName>
    </submittedName>
</protein>
<evidence type="ECO:0000256" key="1">
    <source>
        <dbReference type="ARBA" id="ARBA00004651"/>
    </source>
</evidence>
<keyword evidence="3" id="KW-0813">Transport</keyword>
<feature type="transmembrane region" description="Helical" evidence="8">
    <location>
        <begin position="92"/>
        <end position="114"/>
    </location>
</feature>
<dbReference type="InterPro" id="IPR037294">
    <property type="entry name" value="ABC_BtuC-like"/>
</dbReference>
<reference evidence="9" key="2">
    <citation type="submission" date="2020-09" db="EMBL/GenBank/DDBJ databases">
        <authorList>
            <person name="Sun Q."/>
            <person name="Ohkuma M."/>
        </authorList>
    </citation>
    <scope>NUCLEOTIDE SEQUENCE</scope>
    <source>
        <strain evidence="9">JCM 4790</strain>
    </source>
</reference>
<evidence type="ECO:0000256" key="7">
    <source>
        <dbReference type="ARBA" id="ARBA00023136"/>
    </source>
</evidence>
<dbReference type="PANTHER" id="PTHR30472:SF25">
    <property type="entry name" value="ABC TRANSPORTER PERMEASE PROTEIN MJ0876-RELATED"/>
    <property type="match status" value="1"/>
</dbReference>
<feature type="transmembrane region" description="Helical" evidence="8">
    <location>
        <begin position="120"/>
        <end position="137"/>
    </location>
</feature>
<feature type="transmembrane region" description="Helical" evidence="8">
    <location>
        <begin position="49"/>
        <end position="80"/>
    </location>
</feature>
<dbReference type="SUPFAM" id="SSF81345">
    <property type="entry name" value="ABC transporter involved in vitamin B12 uptake, BtuC"/>
    <property type="match status" value="1"/>
</dbReference>
<dbReference type="GO" id="GO:0005886">
    <property type="term" value="C:plasma membrane"/>
    <property type="evidence" value="ECO:0007669"/>
    <property type="project" value="UniProtKB-SubCell"/>
</dbReference>
<keyword evidence="10" id="KW-1185">Reference proteome</keyword>
<evidence type="ECO:0000256" key="3">
    <source>
        <dbReference type="ARBA" id="ARBA00022448"/>
    </source>
</evidence>
<reference evidence="9" key="1">
    <citation type="journal article" date="2014" name="Int. J. Syst. Evol. Microbiol.">
        <title>Complete genome sequence of Corynebacterium casei LMG S-19264T (=DSM 44701T), isolated from a smear-ripened cheese.</title>
        <authorList>
            <consortium name="US DOE Joint Genome Institute (JGI-PGF)"/>
            <person name="Walter F."/>
            <person name="Albersmeier A."/>
            <person name="Kalinowski J."/>
            <person name="Ruckert C."/>
        </authorList>
    </citation>
    <scope>NUCLEOTIDE SEQUENCE</scope>
    <source>
        <strain evidence="9">JCM 4790</strain>
    </source>
</reference>
<dbReference type="AlphaFoldDB" id="A0A918U443"/>
<dbReference type="GO" id="GO:0022857">
    <property type="term" value="F:transmembrane transporter activity"/>
    <property type="evidence" value="ECO:0007669"/>
    <property type="project" value="InterPro"/>
</dbReference>
<evidence type="ECO:0000256" key="2">
    <source>
        <dbReference type="ARBA" id="ARBA00007935"/>
    </source>
</evidence>
<dbReference type="PANTHER" id="PTHR30472">
    <property type="entry name" value="FERRIC ENTEROBACTIN TRANSPORT SYSTEM PERMEASE PROTEIN"/>
    <property type="match status" value="1"/>
</dbReference>
<dbReference type="Proteomes" id="UP000619244">
    <property type="component" value="Unassembled WGS sequence"/>
</dbReference>
<evidence type="ECO:0000313" key="10">
    <source>
        <dbReference type="Proteomes" id="UP000619244"/>
    </source>
</evidence>
<dbReference type="InterPro" id="IPR000522">
    <property type="entry name" value="ABC_transptr_permease_BtuC"/>
</dbReference>
<keyword evidence="4" id="KW-1003">Cell membrane</keyword>
<evidence type="ECO:0000256" key="6">
    <source>
        <dbReference type="ARBA" id="ARBA00022989"/>
    </source>
</evidence>
<comment type="similarity">
    <text evidence="2">Belongs to the binding-protein-dependent transport system permease family. FecCD subfamily.</text>
</comment>
<keyword evidence="5 8" id="KW-0812">Transmembrane</keyword>
<comment type="subcellular location">
    <subcellularLocation>
        <location evidence="1">Cell membrane</location>
        <topology evidence="1">Multi-pass membrane protein</topology>
    </subcellularLocation>
</comment>
<accession>A0A918U443</accession>
<keyword evidence="7 8" id="KW-0472">Membrane</keyword>
<evidence type="ECO:0000256" key="4">
    <source>
        <dbReference type="ARBA" id="ARBA00022475"/>
    </source>
</evidence>
<dbReference type="Gene3D" id="1.10.3470.10">
    <property type="entry name" value="ABC transporter involved in vitamin B12 uptake, BtuC"/>
    <property type="match status" value="1"/>
</dbReference>
<gene>
    <name evidence="9" type="ORF">GCM10010358_49430</name>
</gene>
<name>A0A918U443_9ACTN</name>
<dbReference type="EMBL" id="BMVU01000027">
    <property type="protein sequence ID" value="GGX89600.1"/>
    <property type="molecule type" value="Genomic_DNA"/>
</dbReference>
<dbReference type="Pfam" id="PF01032">
    <property type="entry name" value="FecCD"/>
    <property type="match status" value="1"/>
</dbReference>
<sequence>MDLSDLVPLLVPVALGLLAAFGCSRPLSALGLGDDGARSLGHHPGRIRLAAAVAVSLLVGCAVAIAGPIAFLGLLAPYAARALTGPRMTAQLALSALIAADVMILADILARVVIRPWKTPVSVLLALVGGPLLVWIARSPRLSTAGASA</sequence>
<evidence type="ECO:0000313" key="9">
    <source>
        <dbReference type="EMBL" id="GGX89600.1"/>
    </source>
</evidence>
<evidence type="ECO:0000256" key="8">
    <source>
        <dbReference type="SAM" id="Phobius"/>
    </source>
</evidence>
<comment type="caution">
    <text evidence="9">The sequence shown here is derived from an EMBL/GenBank/DDBJ whole genome shotgun (WGS) entry which is preliminary data.</text>
</comment>